<dbReference type="Proteomes" id="UP001165740">
    <property type="component" value="Chromosome 9"/>
</dbReference>
<protein>
    <submittedName>
        <fullName evidence="3">Uncharacterized protein LOC129928096</fullName>
    </submittedName>
</protein>
<feature type="compositionally biased region" description="Basic and acidic residues" evidence="1">
    <location>
        <begin position="111"/>
        <end position="151"/>
    </location>
</feature>
<sequence>MFYSRLATLEEQTFPDQHLENKFRQFKNTIQSLIDVFRINEEPTPQATLTQADILKIPVFKGKGKKTNSTRNTPTLPSLLSGKEFQQALKKKIDRIEETDRKKIVTKLQKDELKRKKEEEKATNKVVKDKEKVEKQMHKQVIERKKLEAKKMNKPSTSKDIDEDSEDNPSLRREMDKELAAGVDGADQVRNQTTKDTCSGCGKKGGNNGNI</sequence>
<feature type="region of interest" description="Disordered" evidence="1">
    <location>
        <begin position="111"/>
        <end position="211"/>
    </location>
</feature>
<gene>
    <name evidence="3" type="primary">LOC129928096</name>
</gene>
<accession>A0A9W3BAS9</accession>
<feature type="compositionally biased region" description="Gly residues" evidence="1">
    <location>
        <begin position="202"/>
        <end position="211"/>
    </location>
</feature>
<proteinExistence type="predicted"/>
<name>A0A9W3BAS9_BIOGL</name>
<keyword evidence="2" id="KW-1185">Reference proteome</keyword>
<dbReference type="AlphaFoldDB" id="A0A9W3BAS9"/>
<evidence type="ECO:0000256" key="1">
    <source>
        <dbReference type="SAM" id="MobiDB-lite"/>
    </source>
</evidence>
<reference evidence="3" key="1">
    <citation type="submission" date="2025-08" db="UniProtKB">
        <authorList>
            <consortium name="RefSeq"/>
        </authorList>
    </citation>
    <scope>IDENTIFICATION</scope>
</reference>
<evidence type="ECO:0000313" key="3">
    <source>
        <dbReference type="RefSeq" id="XP_055896592.1"/>
    </source>
</evidence>
<evidence type="ECO:0000313" key="2">
    <source>
        <dbReference type="Proteomes" id="UP001165740"/>
    </source>
</evidence>
<dbReference type="RefSeq" id="XP_055896592.1">
    <property type="nucleotide sequence ID" value="XM_056040617.1"/>
</dbReference>
<dbReference type="GeneID" id="129928096"/>
<feature type="compositionally biased region" description="Basic and acidic residues" evidence="1">
    <location>
        <begin position="169"/>
        <end position="179"/>
    </location>
</feature>
<organism evidence="2 3">
    <name type="scientific">Biomphalaria glabrata</name>
    <name type="common">Bloodfluke planorb</name>
    <name type="synonym">Freshwater snail</name>
    <dbReference type="NCBI Taxonomy" id="6526"/>
    <lineage>
        <taxon>Eukaryota</taxon>
        <taxon>Metazoa</taxon>
        <taxon>Spiralia</taxon>
        <taxon>Lophotrochozoa</taxon>
        <taxon>Mollusca</taxon>
        <taxon>Gastropoda</taxon>
        <taxon>Heterobranchia</taxon>
        <taxon>Euthyneura</taxon>
        <taxon>Panpulmonata</taxon>
        <taxon>Hygrophila</taxon>
        <taxon>Lymnaeoidea</taxon>
        <taxon>Planorbidae</taxon>
        <taxon>Biomphalaria</taxon>
    </lineage>
</organism>